<dbReference type="Proteomes" id="UP000807342">
    <property type="component" value="Unassembled WGS sequence"/>
</dbReference>
<comment type="caution">
    <text evidence="2">The sequence shown here is derived from an EMBL/GenBank/DDBJ whole genome shotgun (WGS) entry which is preliminary data.</text>
</comment>
<protein>
    <submittedName>
        <fullName evidence="2">Uncharacterized protein</fullName>
    </submittedName>
</protein>
<feature type="transmembrane region" description="Helical" evidence="1">
    <location>
        <begin position="123"/>
        <end position="141"/>
    </location>
</feature>
<keyword evidence="3" id="KW-1185">Reference proteome</keyword>
<keyword evidence="1" id="KW-0472">Membrane</keyword>
<gene>
    <name evidence="2" type="ORF">P691DRAFT_460799</name>
</gene>
<dbReference type="EMBL" id="MU151575">
    <property type="protein sequence ID" value="KAF9442742.1"/>
    <property type="molecule type" value="Genomic_DNA"/>
</dbReference>
<dbReference type="AlphaFoldDB" id="A0A9P5X1V4"/>
<reference evidence="2" key="1">
    <citation type="submission" date="2020-11" db="EMBL/GenBank/DDBJ databases">
        <authorList>
            <consortium name="DOE Joint Genome Institute"/>
            <person name="Ahrendt S."/>
            <person name="Riley R."/>
            <person name="Andreopoulos W."/>
            <person name="Labutti K."/>
            <person name="Pangilinan J."/>
            <person name="Ruiz-Duenas F.J."/>
            <person name="Barrasa J.M."/>
            <person name="Sanchez-Garcia M."/>
            <person name="Camarero S."/>
            <person name="Miyauchi S."/>
            <person name="Serrano A."/>
            <person name="Linde D."/>
            <person name="Babiker R."/>
            <person name="Drula E."/>
            <person name="Ayuso-Fernandez I."/>
            <person name="Pacheco R."/>
            <person name="Padilla G."/>
            <person name="Ferreira P."/>
            <person name="Barriuso J."/>
            <person name="Kellner H."/>
            <person name="Castanera R."/>
            <person name="Alfaro M."/>
            <person name="Ramirez L."/>
            <person name="Pisabarro A.G."/>
            <person name="Kuo A."/>
            <person name="Tritt A."/>
            <person name="Lipzen A."/>
            <person name="He G."/>
            <person name="Yan M."/>
            <person name="Ng V."/>
            <person name="Cullen D."/>
            <person name="Martin F."/>
            <person name="Rosso M.-N."/>
            <person name="Henrissat B."/>
            <person name="Hibbett D."/>
            <person name="Martinez A.T."/>
            <person name="Grigoriev I.V."/>
        </authorList>
    </citation>
    <scope>NUCLEOTIDE SEQUENCE</scope>
    <source>
        <strain evidence="2">MF-IS2</strain>
    </source>
</reference>
<accession>A0A9P5X1V4</accession>
<keyword evidence="1" id="KW-0812">Transmembrane</keyword>
<organism evidence="2 3">
    <name type="scientific">Macrolepiota fuliginosa MF-IS2</name>
    <dbReference type="NCBI Taxonomy" id="1400762"/>
    <lineage>
        <taxon>Eukaryota</taxon>
        <taxon>Fungi</taxon>
        <taxon>Dikarya</taxon>
        <taxon>Basidiomycota</taxon>
        <taxon>Agaricomycotina</taxon>
        <taxon>Agaricomycetes</taxon>
        <taxon>Agaricomycetidae</taxon>
        <taxon>Agaricales</taxon>
        <taxon>Agaricineae</taxon>
        <taxon>Agaricaceae</taxon>
        <taxon>Macrolepiota</taxon>
    </lineage>
</organism>
<feature type="transmembrane region" description="Helical" evidence="1">
    <location>
        <begin position="6"/>
        <end position="25"/>
    </location>
</feature>
<proteinExistence type="predicted"/>
<evidence type="ECO:0000313" key="3">
    <source>
        <dbReference type="Proteomes" id="UP000807342"/>
    </source>
</evidence>
<evidence type="ECO:0000256" key="1">
    <source>
        <dbReference type="SAM" id="Phobius"/>
    </source>
</evidence>
<sequence length="194" mass="21662">MVVVALSTIGLYLSEVILCLRFWLMWNNDKRLIAATLATFLGTGAYFLYFGVSKVLVGTFVDSPSPGCAFVQAEQTVYSAAIIGFIYDVAISVLGVIPAVQMYRSQTYFIRGSIIKHVYHQGFQYYIFAVAWSAVSLFLSIQSPEGGLVMEPLSQVTRSIVATRMVLHIREVYQRNRDIVCEDLTGSRFQSSLD</sequence>
<dbReference type="OrthoDB" id="3258294at2759"/>
<feature type="transmembrane region" description="Helical" evidence="1">
    <location>
        <begin position="32"/>
        <end position="57"/>
    </location>
</feature>
<feature type="transmembrane region" description="Helical" evidence="1">
    <location>
        <begin position="77"/>
        <end position="103"/>
    </location>
</feature>
<name>A0A9P5X1V4_9AGAR</name>
<evidence type="ECO:0000313" key="2">
    <source>
        <dbReference type="EMBL" id="KAF9442742.1"/>
    </source>
</evidence>
<keyword evidence="1" id="KW-1133">Transmembrane helix</keyword>